<dbReference type="EMBL" id="KN716391">
    <property type="protein sequence ID" value="KJH45704.1"/>
    <property type="molecule type" value="Genomic_DNA"/>
</dbReference>
<gene>
    <name evidence="2" type="ORF">DICVIV_08238</name>
</gene>
<accession>A0A0D8XPJ9</accession>
<keyword evidence="3" id="KW-1185">Reference proteome</keyword>
<feature type="region of interest" description="Disordered" evidence="1">
    <location>
        <begin position="198"/>
        <end position="249"/>
    </location>
</feature>
<evidence type="ECO:0000313" key="2">
    <source>
        <dbReference type="EMBL" id="KJH45704.1"/>
    </source>
</evidence>
<dbReference type="OrthoDB" id="5864896at2759"/>
<protein>
    <submittedName>
        <fullName evidence="2">Uncharacterized protein</fullName>
    </submittedName>
</protein>
<evidence type="ECO:0000313" key="3">
    <source>
        <dbReference type="Proteomes" id="UP000053766"/>
    </source>
</evidence>
<dbReference type="GO" id="GO:0004190">
    <property type="term" value="F:aspartic-type endopeptidase activity"/>
    <property type="evidence" value="ECO:0007669"/>
    <property type="project" value="InterPro"/>
</dbReference>
<dbReference type="Gene3D" id="2.40.70.10">
    <property type="entry name" value="Acid Proteases"/>
    <property type="match status" value="1"/>
</dbReference>
<evidence type="ECO:0000256" key="1">
    <source>
        <dbReference type="SAM" id="MobiDB-lite"/>
    </source>
</evidence>
<feature type="compositionally biased region" description="Polar residues" evidence="1">
    <location>
        <begin position="206"/>
        <end position="218"/>
    </location>
</feature>
<reference evidence="2 3" key="1">
    <citation type="submission" date="2013-11" db="EMBL/GenBank/DDBJ databases">
        <title>Draft genome of the bovine lungworm Dictyocaulus viviparus.</title>
        <authorList>
            <person name="Mitreva M."/>
        </authorList>
    </citation>
    <scope>NUCLEOTIDE SEQUENCE [LARGE SCALE GENOMIC DNA]</scope>
    <source>
        <strain evidence="2 3">HannoverDv2000</strain>
    </source>
</reference>
<dbReference type="Proteomes" id="UP000053766">
    <property type="component" value="Unassembled WGS sequence"/>
</dbReference>
<dbReference type="InterPro" id="IPR021109">
    <property type="entry name" value="Peptidase_aspartic_dom_sf"/>
</dbReference>
<dbReference type="GO" id="GO:0006508">
    <property type="term" value="P:proteolysis"/>
    <property type="evidence" value="ECO:0007669"/>
    <property type="project" value="InterPro"/>
</dbReference>
<dbReference type="AlphaFoldDB" id="A0A0D8XPJ9"/>
<reference evidence="3" key="2">
    <citation type="journal article" date="2016" name="Sci. Rep.">
        <title>Dictyocaulus viviparus genome, variome and transcriptome elucidate lungworm biology and support future intervention.</title>
        <authorList>
            <person name="McNulty S.N."/>
            <person name="Strube C."/>
            <person name="Rosa B.A."/>
            <person name="Martin J.C."/>
            <person name="Tyagi R."/>
            <person name="Choi Y.J."/>
            <person name="Wang Q."/>
            <person name="Hallsworth Pepin K."/>
            <person name="Zhang X."/>
            <person name="Ozersky P."/>
            <person name="Wilson R.K."/>
            <person name="Sternberg P.W."/>
            <person name="Gasser R.B."/>
            <person name="Mitreva M."/>
        </authorList>
    </citation>
    <scope>NUCLEOTIDE SEQUENCE [LARGE SCALE GENOMIC DNA]</scope>
    <source>
        <strain evidence="3">HannoverDv2000</strain>
    </source>
</reference>
<dbReference type="InterPro" id="IPR001969">
    <property type="entry name" value="Aspartic_peptidase_AS"/>
</dbReference>
<dbReference type="STRING" id="29172.A0A0D8XPJ9"/>
<organism evidence="2 3">
    <name type="scientific">Dictyocaulus viviparus</name>
    <name type="common">Bovine lungworm</name>
    <dbReference type="NCBI Taxonomy" id="29172"/>
    <lineage>
        <taxon>Eukaryota</taxon>
        <taxon>Metazoa</taxon>
        <taxon>Ecdysozoa</taxon>
        <taxon>Nematoda</taxon>
        <taxon>Chromadorea</taxon>
        <taxon>Rhabditida</taxon>
        <taxon>Rhabditina</taxon>
        <taxon>Rhabditomorpha</taxon>
        <taxon>Strongyloidea</taxon>
        <taxon>Metastrongylidae</taxon>
        <taxon>Dictyocaulus</taxon>
    </lineage>
</organism>
<proteinExistence type="predicted"/>
<sequence>MFPSRSFPSAKLWCFVVHNIDLQPRTEQVSGAQILAGQALIFNHNEHKEEIVEVILDTGSDHSFITKKLASHLELEDEDFIKLTIQAFETKPKKKKCGVATLKLQDAYGQKHEINVMKVDNITPPLRRCKLDQVDRDFLDHHNVKFSINPDSSMIRPELLLGCQDSLDLLDDRSKINITLPSGIKLITSRLGYLVTGGHSRHMDTPNESNQTKTTVIDQKSEHEVQTTKSLDAQEFMGPEGQERQLQND</sequence>
<dbReference type="PROSITE" id="PS00141">
    <property type="entry name" value="ASP_PROTEASE"/>
    <property type="match status" value="1"/>
</dbReference>
<name>A0A0D8XPJ9_DICVI</name>